<dbReference type="Proteomes" id="UP000437748">
    <property type="component" value="Unassembled WGS sequence"/>
</dbReference>
<reference evidence="2 3" key="1">
    <citation type="submission" date="2019-10" db="EMBL/GenBank/DDBJ databases">
        <title>New species of Slilvanegrellaceae.</title>
        <authorList>
            <person name="Pitt A."/>
            <person name="Hahn M.W."/>
        </authorList>
    </citation>
    <scope>NUCLEOTIDE SEQUENCE [LARGE SCALE GENOMIC DNA]</scope>
    <source>
        <strain evidence="2 3">SP-Ram-0.45-NSY-1</strain>
    </source>
</reference>
<keyword evidence="3" id="KW-1185">Reference proteome</keyword>
<feature type="chain" id="PRO_5026676501" evidence="1">
    <location>
        <begin position="20"/>
        <end position="319"/>
    </location>
</feature>
<comment type="caution">
    <text evidence="2">The sequence shown here is derived from an EMBL/GenBank/DDBJ whole genome shotgun (WGS) entry which is preliminary data.</text>
</comment>
<name>A0A6N6VP78_9BACT</name>
<evidence type="ECO:0000256" key="1">
    <source>
        <dbReference type="SAM" id="SignalP"/>
    </source>
</evidence>
<organism evidence="2 3">
    <name type="scientific">Silvanigrella paludirubra</name>
    <dbReference type="NCBI Taxonomy" id="2499159"/>
    <lineage>
        <taxon>Bacteria</taxon>
        <taxon>Pseudomonadati</taxon>
        <taxon>Bdellovibrionota</taxon>
        <taxon>Oligoflexia</taxon>
        <taxon>Silvanigrellales</taxon>
        <taxon>Silvanigrellaceae</taxon>
        <taxon>Silvanigrella</taxon>
    </lineage>
</organism>
<dbReference type="EMBL" id="WFLM01000009">
    <property type="protein sequence ID" value="KAB8035827.1"/>
    <property type="molecule type" value="Genomic_DNA"/>
</dbReference>
<dbReference type="RefSeq" id="WP_153421852.1">
    <property type="nucleotide sequence ID" value="NZ_WFLM01000009.1"/>
</dbReference>
<gene>
    <name evidence="2" type="ORF">GCL60_16490</name>
</gene>
<evidence type="ECO:0000313" key="3">
    <source>
        <dbReference type="Proteomes" id="UP000437748"/>
    </source>
</evidence>
<keyword evidence="1" id="KW-0732">Signal</keyword>
<proteinExistence type="predicted"/>
<protein>
    <submittedName>
        <fullName evidence="2">Uncharacterized protein</fullName>
    </submittedName>
</protein>
<accession>A0A6N6VP78</accession>
<feature type="signal peptide" evidence="1">
    <location>
        <begin position="1"/>
        <end position="19"/>
    </location>
</feature>
<sequence length="319" mass="35732">MKKSIALLFSLISFQNLYALNIGDKLMNCEYNSDGTYDFCKAVTGELENIPSLKNRSDINLNYDITYNYSCSDNISQYIGVRSTSGNFAQFKYDETKLRITSAGKLSIVDINPYKTKSAQFVRDCNLHIKEIKADLTQETVSSLIKDACYMGVLNTQISQSQIIIYLAQSMMNNYGTLPINQLKMQLRNLQFGLQSISVQNNKKLSQQIQNIIGNSSTNDQVGTLNYILKNSSSWGVGSASLKNSLTILYSNLSTIMADISDTSRDSINKLYANGESITNSYNDFKSAKLPLEYLKYQYSLSRGEDSSKYKAPSCFNSP</sequence>
<evidence type="ECO:0000313" key="2">
    <source>
        <dbReference type="EMBL" id="KAB8035827.1"/>
    </source>
</evidence>
<dbReference type="AlphaFoldDB" id="A0A6N6VP78"/>